<sequence length="90" mass="9394">MSSSRPMQDGNGVSASATAGSTTSSTTNTAAAAAAPHSHAMRAYVTEPGSAGNRNAALHGSQPRPEAEVVKEFEMRMQMQLDDCMRKLSP</sequence>
<dbReference type="EMBL" id="JAQQWN010000009">
    <property type="protein sequence ID" value="KAK8065360.1"/>
    <property type="molecule type" value="Genomic_DNA"/>
</dbReference>
<gene>
    <name evidence="2" type="ORF">PG997_012107</name>
</gene>
<evidence type="ECO:0000256" key="1">
    <source>
        <dbReference type="SAM" id="MobiDB-lite"/>
    </source>
</evidence>
<dbReference type="RefSeq" id="XP_066662113.1">
    <property type="nucleotide sequence ID" value="XM_066816421.1"/>
</dbReference>
<evidence type="ECO:0000313" key="2">
    <source>
        <dbReference type="EMBL" id="KAK8065360.1"/>
    </source>
</evidence>
<feature type="compositionally biased region" description="Low complexity" evidence="1">
    <location>
        <begin position="14"/>
        <end position="38"/>
    </location>
</feature>
<dbReference type="GeneID" id="92049481"/>
<organism evidence="2 3">
    <name type="scientific">Apiospora hydei</name>
    <dbReference type="NCBI Taxonomy" id="1337664"/>
    <lineage>
        <taxon>Eukaryota</taxon>
        <taxon>Fungi</taxon>
        <taxon>Dikarya</taxon>
        <taxon>Ascomycota</taxon>
        <taxon>Pezizomycotina</taxon>
        <taxon>Sordariomycetes</taxon>
        <taxon>Xylariomycetidae</taxon>
        <taxon>Amphisphaeriales</taxon>
        <taxon>Apiosporaceae</taxon>
        <taxon>Apiospora</taxon>
    </lineage>
</organism>
<keyword evidence="3" id="KW-1185">Reference proteome</keyword>
<comment type="caution">
    <text evidence="2">The sequence shown here is derived from an EMBL/GenBank/DDBJ whole genome shotgun (WGS) entry which is preliminary data.</text>
</comment>
<evidence type="ECO:0000313" key="3">
    <source>
        <dbReference type="Proteomes" id="UP001433268"/>
    </source>
</evidence>
<protein>
    <submittedName>
        <fullName evidence="2">Uncharacterized protein</fullName>
    </submittedName>
</protein>
<accession>A0ABR1V520</accession>
<dbReference type="Proteomes" id="UP001433268">
    <property type="component" value="Unassembled WGS sequence"/>
</dbReference>
<feature type="region of interest" description="Disordered" evidence="1">
    <location>
        <begin position="1"/>
        <end position="67"/>
    </location>
</feature>
<proteinExistence type="predicted"/>
<reference evidence="2 3" key="1">
    <citation type="submission" date="2023-01" db="EMBL/GenBank/DDBJ databases">
        <title>Analysis of 21 Apiospora genomes using comparative genomics revels a genus with tremendous synthesis potential of carbohydrate active enzymes and secondary metabolites.</title>
        <authorList>
            <person name="Sorensen T."/>
        </authorList>
    </citation>
    <scope>NUCLEOTIDE SEQUENCE [LARGE SCALE GENOMIC DNA]</scope>
    <source>
        <strain evidence="2 3">CBS 114990</strain>
    </source>
</reference>
<name>A0ABR1V520_9PEZI</name>